<dbReference type="GO" id="GO:0005829">
    <property type="term" value="C:cytosol"/>
    <property type="evidence" value="ECO:0007669"/>
    <property type="project" value="TreeGrafter"/>
</dbReference>
<dbReference type="AlphaFoldDB" id="A0AA52EH56"/>
<dbReference type="InterPro" id="IPR011605">
    <property type="entry name" value="NusB_fam"/>
</dbReference>
<protein>
    <recommendedName>
        <fullName evidence="6">Transcription antitermination protein NusB</fullName>
    </recommendedName>
    <alternativeName>
        <fullName evidence="6">Antitermination factor NusB</fullName>
    </alternativeName>
</protein>
<dbReference type="PANTHER" id="PTHR11078">
    <property type="entry name" value="N UTILIZATION SUBSTANCE PROTEIN B-RELATED"/>
    <property type="match status" value="1"/>
</dbReference>
<reference evidence="8" key="1">
    <citation type="submission" date="2023-04" db="EMBL/GenBank/DDBJ databases">
        <title>Complete genome sequence of Temperatibacter marinus.</title>
        <authorList>
            <person name="Rong J.-C."/>
            <person name="Yi M.-L."/>
            <person name="Zhao Q."/>
        </authorList>
    </citation>
    <scope>NUCLEOTIDE SEQUENCE</scope>
    <source>
        <strain evidence="8">NBRC 110045</strain>
    </source>
</reference>
<evidence type="ECO:0000313" key="8">
    <source>
        <dbReference type="EMBL" id="WND02234.1"/>
    </source>
</evidence>
<name>A0AA52EH56_9PROT</name>
<keyword evidence="4 6" id="KW-0805">Transcription regulation</keyword>
<evidence type="ECO:0000256" key="2">
    <source>
        <dbReference type="ARBA" id="ARBA00022814"/>
    </source>
</evidence>
<dbReference type="Gene3D" id="1.10.940.10">
    <property type="entry name" value="NusB-like"/>
    <property type="match status" value="1"/>
</dbReference>
<gene>
    <name evidence="6 8" type="primary">nusB</name>
    <name evidence="8" type="ORF">QGN29_11795</name>
</gene>
<dbReference type="HAMAP" id="MF_00073">
    <property type="entry name" value="NusB"/>
    <property type="match status" value="1"/>
</dbReference>
<dbReference type="Pfam" id="PF01029">
    <property type="entry name" value="NusB"/>
    <property type="match status" value="1"/>
</dbReference>
<evidence type="ECO:0000313" key="9">
    <source>
        <dbReference type="Proteomes" id="UP001268683"/>
    </source>
</evidence>
<dbReference type="Proteomes" id="UP001268683">
    <property type="component" value="Chromosome"/>
</dbReference>
<accession>A0AA52EH56</accession>
<dbReference type="KEGG" id="tmk:QGN29_11795"/>
<comment type="similarity">
    <text evidence="1 6">Belongs to the NusB family.</text>
</comment>
<keyword evidence="3 6" id="KW-0694">RNA-binding</keyword>
<dbReference type="RefSeq" id="WP_310798069.1">
    <property type="nucleotide sequence ID" value="NZ_CP123872.1"/>
</dbReference>
<evidence type="ECO:0000259" key="7">
    <source>
        <dbReference type="Pfam" id="PF01029"/>
    </source>
</evidence>
<dbReference type="GO" id="GO:0003723">
    <property type="term" value="F:RNA binding"/>
    <property type="evidence" value="ECO:0007669"/>
    <property type="project" value="UniProtKB-UniRule"/>
</dbReference>
<dbReference type="InterPro" id="IPR006027">
    <property type="entry name" value="NusB_RsmB_TIM44"/>
</dbReference>
<evidence type="ECO:0000256" key="3">
    <source>
        <dbReference type="ARBA" id="ARBA00022884"/>
    </source>
</evidence>
<dbReference type="SUPFAM" id="SSF48013">
    <property type="entry name" value="NusB-like"/>
    <property type="match status" value="1"/>
</dbReference>
<keyword evidence="2 6" id="KW-0889">Transcription antitermination</keyword>
<dbReference type="GO" id="GO:0006353">
    <property type="term" value="P:DNA-templated transcription termination"/>
    <property type="evidence" value="ECO:0007669"/>
    <property type="project" value="UniProtKB-UniRule"/>
</dbReference>
<dbReference type="NCBIfam" id="TIGR01951">
    <property type="entry name" value="nusB"/>
    <property type="match status" value="1"/>
</dbReference>
<evidence type="ECO:0000256" key="1">
    <source>
        <dbReference type="ARBA" id="ARBA00005952"/>
    </source>
</evidence>
<proteinExistence type="inferred from homology"/>
<comment type="function">
    <text evidence="6">Involved in transcription antitermination. Required for transcription of ribosomal RNA (rRNA) genes. Binds specifically to the boxA antiterminator sequence of the ribosomal RNA (rrn) operons.</text>
</comment>
<dbReference type="PANTHER" id="PTHR11078:SF3">
    <property type="entry name" value="ANTITERMINATION NUSB DOMAIN-CONTAINING PROTEIN"/>
    <property type="match status" value="1"/>
</dbReference>
<keyword evidence="9" id="KW-1185">Reference proteome</keyword>
<dbReference type="EMBL" id="CP123872">
    <property type="protein sequence ID" value="WND02234.1"/>
    <property type="molecule type" value="Genomic_DNA"/>
</dbReference>
<evidence type="ECO:0000256" key="5">
    <source>
        <dbReference type="ARBA" id="ARBA00023163"/>
    </source>
</evidence>
<sequence>MAQKNKSGGARSAARLAAVQATYQLLMSEEPNAVLTIDEYKKHRLGKEIEGIEFAKADEKLFSDVVEGTWNRAEELNSLIGSSLKDGWSTDRLEKLIHAILLTGAYELSARPDVPTAVIITEYVDVTHAFCERQEASFVNGVLDKIGKTVRS</sequence>
<organism evidence="8 9">
    <name type="scientific">Temperatibacter marinus</name>
    <dbReference type="NCBI Taxonomy" id="1456591"/>
    <lineage>
        <taxon>Bacteria</taxon>
        <taxon>Pseudomonadati</taxon>
        <taxon>Pseudomonadota</taxon>
        <taxon>Alphaproteobacteria</taxon>
        <taxon>Kordiimonadales</taxon>
        <taxon>Temperatibacteraceae</taxon>
        <taxon>Temperatibacter</taxon>
    </lineage>
</organism>
<feature type="domain" description="NusB/RsmB/TIM44" evidence="7">
    <location>
        <begin position="13"/>
        <end position="147"/>
    </location>
</feature>
<evidence type="ECO:0000256" key="4">
    <source>
        <dbReference type="ARBA" id="ARBA00023015"/>
    </source>
</evidence>
<dbReference type="InterPro" id="IPR035926">
    <property type="entry name" value="NusB-like_sf"/>
</dbReference>
<keyword evidence="5 6" id="KW-0804">Transcription</keyword>
<dbReference type="GO" id="GO:0031564">
    <property type="term" value="P:transcription antitermination"/>
    <property type="evidence" value="ECO:0007669"/>
    <property type="project" value="UniProtKB-KW"/>
</dbReference>
<evidence type="ECO:0000256" key="6">
    <source>
        <dbReference type="HAMAP-Rule" id="MF_00073"/>
    </source>
</evidence>